<dbReference type="OMA" id="EICIHAS"/>
<sequence length="266" mass="30747">MVESSLSITDGIEWLKQEHQLIRQLFDSWHNSHIQHERNAIVEKFISEICIHASIEERYVYPLIEEKVRGRYGKLLSDRNYLDDQLNKEMLQFLMDNVNELKNDNERNMFNKVVEKFITIETDHLKQEEDDVFPLLKLALTSQELKEMCDNLKNGRTSAPTHPHPMSPMKFGSKILHPIAGAFDKIMDNMGMGLNQHLDLPPLTETIEESVSTQAKPLLEFDTPTTIGNVESKQMTDVPLTTLQEPKQKQPIYVENESIFDTPSNL</sequence>
<name>D2V2W1_NAEGR</name>
<proteinExistence type="predicted"/>
<keyword evidence="3" id="KW-1185">Reference proteome</keyword>
<evidence type="ECO:0000313" key="2">
    <source>
        <dbReference type="EMBL" id="EFC48965.1"/>
    </source>
</evidence>
<organism evidence="3">
    <name type="scientific">Naegleria gruberi</name>
    <name type="common">Amoeba</name>
    <dbReference type="NCBI Taxonomy" id="5762"/>
    <lineage>
        <taxon>Eukaryota</taxon>
        <taxon>Discoba</taxon>
        <taxon>Heterolobosea</taxon>
        <taxon>Tetramitia</taxon>
        <taxon>Eutetramitia</taxon>
        <taxon>Vahlkampfiidae</taxon>
        <taxon>Naegleria</taxon>
    </lineage>
</organism>
<dbReference type="EMBL" id="GG738849">
    <property type="protein sequence ID" value="EFC48965.1"/>
    <property type="molecule type" value="Genomic_DNA"/>
</dbReference>
<dbReference type="GeneID" id="8852564"/>
<dbReference type="InterPro" id="IPR012312">
    <property type="entry name" value="Hemerythrin-like"/>
</dbReference>
<dbReference type="Gene3D" id="1.20.120.520">
    <property type="entry name" value="nmb1532 protein domain like"/>
    <property type="match status" value="1"/>
</dbReference>
<dbReference type="PANTHER" id="PTHR35585">
    <property type="entry name" value="HHE DOMAIN PROTEIN (AFU_ORTHOLOGUE AFUA_4G00730)"/>
    <property type="match status" value="1"/>
</dbReference>
<dbReference type="OrthoDB" id="9983919at2759"/>
<dbReference type="AlphaFoldDB" id="D2V2W1"/>
<dbReference type="Pfam" id="PF01814">
    <property type="entry name" value="Hemerythrin"/>
    <property type="match status" value="1"/>
</dbReference>
<dbReference type="KEGG" id="ngr:NAEGRDRAFT_46265"/>
<dbReference type="RefSeq" id="XP_002681709.1">
    <property type="nucleotide sequence ID" value="XM_002681663.1"/>
</dbReference>
<dbReference type="VEuPathDB" id="AmoebaDB:NAEGRDRAFT_46265"/>
<dbReference type="Proteomes" id="UP000006671">
    <property type="component" value="Unassembled WGS sequence"/>
</dbReference>
<feature type="domain" description="Hemerythrin-like" evidence="1">
    <location>
        <begin position="11"/>
        <end position="136"/>
    </location>
</feature>
<dbReference type="InParanoid" id="D2V2W1"/>
<evidence type="ECO:0000259" key="1">
    <source>
        <dbReference type="Pfam" id="PF01814"/>
    </source>
</evidence>
<evidence type="ECO:0000313" key="3">
    <source>
        <dbReference type="Proteomes" id="UP000006671"/>
    </source>
</evidence>
<protein>
    <submittedName>
        <fullName evidence="2">Predicted protein</fullName>
    </submittedName>
</protein>
<gene>
    <name evidence="2" type="ORF">NAEGRDRAFT_46265</name>
</gene>
<reference evidence="2 3" key="1">
    <citation type="journal article" date="2010" name="Cell">
        <title>The genome of Naegleria gruberi illuminates early eukaryotic versatility.</title>
        <authorList>
            <person name="Fritz-Laylin L.K."/>
            <person name="Prochnik S.E."/>
            <person name="Ginger M.L."/>
            <person name="Dacks J.B."/>
            <person name="Carpenter M.L."/>
            <person name="Field M.C."/>
            <person name="Kuo A."/>
            <person name="Paredez A."/>
            <person name="Chapman J."/>
            <person name="Pham J."/>
            <person name="Shu S."/>
            <person name="Neupane R."/>
            <person name="Cipriano M."/>
            <person name="Mancuso J."/>
            <person name="Tu H."/>
            <person name="Salamov A."/>
            <person name="Lindquist E."/>
            <person name="Shapiro H."/>
            <person name="Lucas S."/>
            <person name="Grigoriev I.V."/>
            <person name="Cande W.Z."/>
            <person name="Fulton C."/>
            <person name="Rokhsar D.S."/>
            <person name="Dawson S.C."/>
        </authorList>
    </citation>
    <scope>NUCLEOTIDE SEQUENCE [LARGE SCALE GENOMIC DNA]</scope>
    <source>
        <strain evidence="2 3">NEG-M</strain>
    </source>
</reference>
<accession>D2V2W1</accession>
<dbReference type="PANTHER" id="PTHR35585:SF1">
    <property type="entry name" value="HHE DOMAIN PROTEIN (AFU_ORTHOLOGUE AFUA_4G00730)"/>
    <property type="match status" value="1"/>
</dbReference>